<dbReference type="Proteomes" id="UP000009062">
    <property type="component" value="Chromosome"/>
</dbReference>
<evidence type="ECO:0000313" key="1">
    <source>
        <dbReference type="EMBL" id="AFA40401.1"/>
    </source>
</evidence>
<proteinExistence type="predicted"/>
<reference evidence="1 2" key="1">
    <citation type="journal article" date="2012" name="Stand. Genomic Sci.">
        <title>Complete genome sequence of Pyrobaculum oguniense.</title>
        <authorList>
            <person name="Bernick D.L."/>
            <person name="Karplus K."/>
            <person name="Lui L.M."/>
            <person name="Coker J.K."/>
            <person name="Murphy J.N."/>
            <person name="Chan P.P."/>
            <person name="Cozen A.E."/>
            <person name="Lowe T.M."/>
        </authorList>
    </citation>
    <scope>NUCLEOTIDE SEQUENCE [LARGE SCALE GENOMIC DNA]</scope>
    <source>
        <strain evidence="1 2">TE7</strain>
    </source>
</reference>
<gene>
    <name evidence="1" type="ordered locus">Pogu_2374</name>
</gene>
<sequence>MKSPELLSYATENPDEIAKLALDTLLYYAREIGRLYEGYRKELKAGDM</sequence>
<dbReference type="STRING" id="698757.Pogu_2374"/>
<keyword evidence="2" id="KW-1185">Reference proteome</keyword>
<evidence type="ECO:0000313" key="2">
    <source>
        <dbReference type="Proteomes" id="UP000009062"/>
    </source>
</evidence>
<dbReference type="EMBL" id="CP003316">
    <property type="protein sequence ID" value="AFA40401.1"/>
    <property type="molecule type" value="Genomic_DNA"/>
</dbReference>
<name>H6QD58_PYROT</name>
<dbReference type="AlphaFoldDB" id="H6QD58"/>
<protein>
    <submittedName>
        <fullName evidence="1">Uncharacterized protein</fullName>
    </submittedName>
</protein>
<dbReference type="HOGENOM" id="CLU_3148122_0_0_2"/>
<dbReference type="KEGG" id="pog:Pogu_2374"/>
<accession>H6QD58</accession>
<organism evidence="1 2">
    <name type="scientific">Pyrobaculum oguniense (strain DSM 13380 / JCM 10595 / TE7)</name>
    <dbReference type="NCBI Taxonomy" id="698757"/>
    <lineage>
        <taxon>Archaea</taxon>
        <taxon>Thermoproteota</taxon>
        <taxon>Thermoprotei</taxon>
        <taxon>Thermoproteales</taxon>
        <taxon>Thermoproteaceae</taxon>
        <taxon>Pyrobaculum</taxon>
    </lineage>
</organism>